<dbReference type="InterPro" id="IPR014756">
    <property type="entry name" value="Ig_E-set"/>
</dbReference>
<feature type="domain" description="Transglutaminase C-terminal" evidence="4">
    <location>
        <begin position="602"/>
        <end position="705"/>
    </location>
</feature>
<dbReference type="SUPFAM" id="SSF49309">
    <property type="entry name" value="Transglutaminase, two C-terminal domains"/>
    <property type="match status" value="2"/>
</dbReference>
<keyword evidence="6" id="KW-1185">Reference proteome</keyword>
<evidence type="ECO:0000313" key="6">
    <source>
        <dbReference type="Proteomes" id="UP001164746"/>
    </source>
</evidence>
<reference evidence="5" key="1">
    <citation type="submission" date="2022-11" db="EMBL/GenBank/DDBJ databases">
        <title>Centuries of genome instability and evolution in soft-shell clam transmissible cancer (bioRxiv).</title>
        <authorList>
            <person name="Hart S.F.M."/>
            <person name="Yonemitsu M.A."/>
            <person name="Giersch R.M."/>
            <person name="Beal B.F."/>
            <person name="Arriagada G."/>
            <person name="Davis B.W."/>
            <person name="Ostrander E.A."/>
            <person name="Goff S.P."/>
            <person name="Metzger M.J."/>
        </authorList>
    </citation>
    <scope>NUCLEOTIDE SEQUENCE</scope>
    <source>
        <strain evidence="5">MELC-2E11</strain>
        <tissue evidence="5">Siphon/mantle</tissue>
    </source>
</reference>
<dbReference type="InterPro" id="IPR050779">
    <property type="entry name" value="Transglutaminase"/>
</dbReference>
<dbReference type="PANTHER" id="PTHR11590">
    <property type="entry name" value="PROTEIN-GLUTAMINE GAMMA-GLUTAMYLTRANSFERASE"/>
    <property type="match status" value="1"/>
</dbReference>
<dbReference type="SUPFAM" id="SSF54001">
    <property type="entry name" value="Cysteine proteinases"/>
    <property type="match status" value="1"/>
</dbReference>
<protein>
    <submittedName>
        <fullName evidence="5">TGM1-like protein</fullName>
    </submittedName>
</protein>
<dbReference type="EMBL" id="CP111019">
    <property type="protein sequence ID" value="WAR12256.1"/>
    <property type="molecule type" value="Genomic_DNA"/>
</dbReference>
<evidence type="ECO:0000256" key="2">
    <source>
        <dbReference type="SAM" id="MobiDB-lite"/>
    </source>
</evidence>
<dbReference type="InterPro" id="IPR013783">
    <property type="entry name" value="Ig-like_fold"/>
</dbReference>
<dbReference type="InterPro" id="IPR008958">
    <property type="entry name" value="Transglutaminase_C"/>
</dbReference>
<feature type="region of interest" description="Disordered" evidence="2">
    <location>
        <begin position="171"/>
        <end position="211"/>
    </location>
</feature>
<feature type="domain" description="Transglutaminase N-terminal" evidence="3">
    <location>
        <begin position="196"/>
        <end position="301"/>
    </location>
</feature>
<dbReference type="InterPro" id="IPR036985">
    <property type="entry name" value="Transglutaminase-like_sf"/>
</dbReference>
<dbReference type="InterPro" id="IPR036238">
    <property type="entry name" value="Transglutaminase_C_sf"/>
</dbReference>
<dbReference type="InterPro" id="IPR038765">
    <property type="entry name" value="Papain-like_cys_pep_sf"/>
</dbReference>
<evidence type="ECO:0000259" key="3">
    <source>
        <dbReference type="Pfam" id="PF00868"/>
    </source>
</evidence>
<gene>
    <name evidence="5" type="ORF">MAR_026436</name>
</gene>
<dbReference type="Pfam" id="PF00868">
    <property type="entry name" value="Transglut_N"/>
    <property type="match status" value="1"/>
</dbReference>
<feature type="non-terminal residue" evidence="5">
    <location>
        <position position="1"/>
    </location>
</feature>
<dbReference type="Gene3D" id="2.60.40.10">
    <property type="entry name" value="Immunoglobulins"/>
    <property type="match status" value="3"/>
</dbReference>
<evidence type="ECO:0000259" key="4">
    <source>
        <dbReference type="Pfam" id="PF00927"/>
    </source>
</evidence>
<dbReference type="Proteomes" id="UP001164746">
    <property type="component" value="Chromosome 8"/>
</dbReference>
<name>A0ABY7ETY2_MYAAR</name>
<evidence type="ECO:0000256" key="1">
    <source>
        <dbReference type="ARBA" id="ARBA00005968"/>
    </source>
</evidence>
<dbReference type="PANTHER" id="PTHR11590:SF81">
    <property type="entry name" value="PROTEIN-GLUTAMINE GAMMA-GLUTAMYLTRANSFERASE K-LIKE ISOFORM X4"/>
    <property type="match status" value="1"/>
</dbReference>
<sequence>MDKLVFPDPLHYGMDGRRPMFRSRNSLPRRSMGSILTPSFTSLSETSSNIDIGDIDRNIPVYMDFDLEPTSSRRIPRVVPRSRTSSIDSRSRTSSGETFYRDLPIRIDVDPLNSRMVNIEAVPLRVEREIPETPTLTEIRNLSSRTPLWNDKPVLVESRIFPLSVDVLPEKPTMVGSHNSSRVELSPDEQNSQDDDDNASDHHTDQFDHVTNGQLVIRRGQRYDVTFTLNKQFDNYKDKLCLVFSTGDKPQPGKGSHVTCVVPDKTFTCKWKTEISKISGTKLTIAIVPDVNCIVGEWIMVVYPVMADGDSSWHDKDADVYFSETAKLSEYILNDRGCIFSGTSQQIGAKPWFYGQFEAGVLEAALHCVMKAFSYWTGPHLGDPVAVSRAISKIINSNDDKGVVSGNWSGDFSSGRPPLSWAGSVSILRQYIQSRTPVKYGQCFVFAGLVTTSWMRRRDLPFGNDGWQVVDATPQERSQDLYSCGPAPLSAIQSGRCDVNYDAPFVFATVNADRVHWGRQRDGTWIVISVETNVTGRKVVTKAADGRPVPASFTYCDSYMEDVTNQFKHPEESKRERMSVLLASSLAPGSRKGDVYAHNKDIEFTVKTPDNVLVGSDVTISVTCRNKVGEVRSLTGTVFVDVITYTGKPRTTCVTEEINLKLEPHDRQTYTVHVSAEKYAAHVGEAAMLRVSMLARANESGQVHVIQELYRFRTPDLTIKCYNSTCYAGRPLSLRASFTNPFKDWPLTQCYLFVENTGAGEPKLMSLRSVPANREMSCDVELTFNQRGRHSIYATFYSRELQGIK</sequence>
<feature type="compositionally biased region" description="Basic and acidic residues" evidence="2">
    <location>
        <begin position="199"/>
        <end position="208"/>
    </location>
</feature>
<dbReference type="SUPFAM" id="SSF81296">
    <property type="entry name" value="E set domains"/>
    <property type="match status" value="1"/>
</dbReference>
<accession>A0ABY7ETY2</accession>
<proteinExistence type="inferred from homology"/>
<organism evidence="5 6">
    <name type="scientific">Mya arenaria</name>
    <name type="common">Soft-shell clam</name>
    <dbReference type="NCBI Taxonomy" id="6604"/>
    <lineage>
        <taxon>Eukaryota</taxon>
        <taxon>Metazoa</taxon>
        <taxon>Spiralia</taxon>
        <taxon>Lophotrochozoa</taxon>
        <taxon>Mollusca</taxon>
        <taxon>Bivalvia</taxon>
        <taxon>Autobranchia</taxon>
        <taxon>Heteroconchia</taxon>
        <taxon>Euheterodonta</taxon>
        <taxon>Imparidentia</taxon>
        <taxon>Neoheterodontei</taxon>
        <taxon>Myida</taxon>
        <taxon>Myoidea</taxon>
        <taxon>Myidae</taxon>
        <taxon>Mya</taxon>
    </lineage>
</organism>
<comment type="similarity">
    <text evidence="1">Belongs to the transglutaminase superfamily. Transglutaminase family.</text>
</comment>
<dbReference type="Pfam" id="PF00927">
    <property type="entry name" value="Transglut_C"/>
    <property type="match status" value="1"/>
</dbReference>
<evidence type="ECO:0000313" key="5">
    <source>
        <dbReference type="EMBL" id="WAR12256.1"/>
    </source>
</evidence>
<dbReference type="Gene3D" id="3.90.260.10">
    <property type="entry name" value="Transglutaminase-like"/>
    <property type="match status" value="2"/>
</dbReference>
<dbReference type="InterPro" id="IPR001102">
    <property type="entry name" value="Transglutaminase_N"/>
</dbReference>